<accession>A0A699XAV3</accession>
<dbReference type="EMBL" id="BKCJ011813943">
    <property type="protein sequence ID" value="GFD55098.1"/>
    <property type="molecule type" value="Genomic_DNA"/>
</dbReference>
<proteinExistence type="predicted"/>
<evidence type="ECO:0000313" key="1">
    <source>
        <dbReference type="EMBL" id="GFD55098.1"/>
    </source>
</evidence>
<gene>
    <name evidence="1" type="ORF">Tci_927067</name>
</gene>
<protein>
    <submittedName>
        <fullName evidence="1">Uncharacterized protein</fullName>
    </submittedName>
</protein>
<comment type="caution">
    <text evidence="1">The sequence shown here is derived from an EMBL/GenBank/DDBJ whole genome shotgun (WGS) entry which is preliminary data.</text>
</comment>
<feature type="non-terminal residue" evidence="1">
    <location>
        <position position="1"/>
    </location>
</feature>
<reference evidence="1" key="1">
    <citation type="journal article" date="2019" name="Sci. Rep.">
        <title>Draft genome of Tanacetum cinerariifolium, the natural source of mosquito coil.</title>
        <authorList>
            <person name="Yamashiro T."/>
            <person name="Shiraishi A."/>
            <person name="Satake H."/>
            <person name="Nakayama K."/>
        </authorList>
    </citation>
    <scope>NUCLEOTIDE SEQUENCE</scope>
</reference>
<organism evidence="1">
    <name type="scientific">Tanacetum cinerariifolium</name>
    <name type="common">Dalmatian daisy</name>
    <name type="synonym">Chrysanthemum cinerariifolium</name>
    <dbReference type="NCBI Taxonomy" id="118510"/>
    <lineage>
        <taxon>Eukaryota</taxon>
        <taxon>Viridiplantae</taxon>
        <taxon>Streptophyta</taxon>
        <taxon>Embryophyta</taxon>
        <taxon>Tracheophyta</taxon>
        <taxon>Spermatophyta</taxon>
        <taxon>Magnoliopsida</taxon>
        <taxon>eudicotyledons</taxon>
        <taxon>Gunneridae</taxon>
        <taxon>Pentapetalae</taxon>
        <taxon>asterids</taxon>
        <taxon>campanulids</taxon>
        <taxon>Asterales</taxon>
        <taxon>Asteraceae</taxon>
        <taxon>Asteroideae</taxon>
        <taxon>Anthemideae</taxon>
        <taxon>Anthemidinae</taxon>
        <taxon>Tanacetum</taxon>
    </lineage>
</organism>
<dbReference type="AlphaFoldDB" id="A0A699XAV3"/>
<sequence>VDFAANIGDGTEEAEEMPLQKIVVLQLVNYLNESS</sequence>
<name>A0A699XAV3_TANCI</name>